<dbReference type="Proteomes" id="UP000281553">
    <property type="component" value="Unassembled WGS sequence"/>
</dbReference>
<dbReference type="EMBL" id="UYRU01107317">
    <property type="protein sequence ID" value="VDN43278.1"/>
    <property type="molecule type" value="Genomic_DNA"/>
</dbReference>
<evidence type="ECO:0000256" key="1">
    <source>
        <dbReference type="SAM" id="MobiDB-lite"/>
    </source>
</evidence>
<proteinExistence type="predicted"/>
<evidence type="ECO:0000313" key="3">
    <source>
        <dbReference type="Proteomes" id="UP000281553"/>
    </source>
</evidence>
<accession>A0A3P7P374</accession>
<dbReference type="AlphaFoldDB" id="A0A3P7P374"/>
<feature type="region of interest" description="Disordered" evidence="1">
    <location>
        <begin position="1"/>
        <end position="23"/>
    </location>
</feature>
<keyword evidence="3" id="KW-1185">Reference proteome</keyword>
<name>A0A3P7P374_DIBLA</name>
<protein>
    <submittedName>
        <fullName evidence="2">Uncharacterized protein</fullName>
    </submittedName>
</protein>
<sequence>MSDHDQKHGEEASKQQLQEMLDAANAENAHLRAQLEDLMNRVSFLLSISNVEQLL</sequence>
<feature type="compositionally biased region" description="Basic and acidic residues" evidence="1">
    <location>
        <begin position="1"/>
        <end position="13"/>
    </location>
</feature>
<organism evidence="2 3">
    <name type="scientific">Dibothriocephalus latus</name>
    <name type="common">Fish tapeworm</name>
    <name type="synonym">Diphyllobothrium latum</name>
    <dbReference type="NCBI Taxonomy" id="60516"/>
    <lineage>
        <taxon>Eukaryota</taxon>
        <taxon>Metazoa</taxon>
        <taxon>Spiralia</taxon>
        <taxon>Lophotrochozoa</taxon>
        <taxon>Platyhelminthes</taxon>
        <taxon>Cestoda</taxon>
        <taxon>Eucestoda</taxon>
        <taxon>Diphyllobothriidea</taxon>
        <taxon>Diphyllobothriidae</taxon>
        <taxon>Dibothriocephalus</taxon>
    </lineage>
</organism>
<evidence type="ECO:0000313" key="2">
    <source>
        <dbReference type="EMBL" id="VDN43278.1"/>
    </source>
</evidence>
<gene>
    <name evidence="2" type="ORF">DILT_LOCUS19047</name>
</gene>
<reference evidence="2 3" key="1">
    <citation type="submission" date="2018-11" db="EMBL/GenBank/DDBJ databases">
        <authorList>
            <consortium name="Pathogen Informatics"/>
        </authorList>
    </citation>
    <scope>NUCLEOTIDE SEQUENCE [LARGE SCALE GENOMIC DNA]</scope>
</reference>